<gene>
    <name evidence="1" type="ORF">K461DRAFT_102593</name>
</gene>
<proteinExistence type="predicted"/>
<protein>
    <submittedName>
        <fullName evidence="1">Uncharacterized protein</fullName>
    </submittedName>
</protein>
<evidence type="ECO:0000313" key="1">
    <source>
        <dbReference type="EMBL" id="KAF2154817.1"/>
    </source>
</evidence>
<sequence>MLIQIYEALTPQLSLRGFHNLISCFINPVLFPLPCVVLVAGPGLVNSDSTIPSEEIWFCYRRSHPNGSGPCTLPYCQLNRRGA</sequence>
<dbReference type="Proteomes" id="UP000799439">
    <property type="component" value="Unassembled WGS sequence"/>
</dbReference>
<comment type="caution">
    <text evidence="1">The sequence shown here is derived from an EMBL/GenBank/DDBJ whole genome shotgun (WGS) entry which is preliminary data.</text>
</comment>
<name>A0A9P4J7F2_9PEZI</name>
<accession>A0A9P4J7F2</accession>
<dbReference type="EMBL" id="ML996083">
    <property type="protein sequence ID" value="KAF2154817.1"/>
    <property type="molecule type" value="Genomic_DNA"/>
</dbReference>
<reference evidence="1" key="1">
    <citation type="journal article" date="2020" name="Stud. Mycol.">
        <title>101 Dothideomycetes genomes: a test case for predicting lifestyles and emergence of pathogens.</title>
        <authorList>
            <person name="Haridas S."/>
            <person name="Albert R."/>
            <person name="Binder M."/>
            <person name="Bloem J."/>
            <person name="Labutti K."/>
            <person name="Salamov A."/>
            <person name="Andreopoulos B."/>
            <person name="Baker S."/>
            <person name="Barry K."/>
            <person name="Bills G."/>
            <person name="Bluhm B."/>
            <person name="Cannon C."/>
            <person name="Castanera R."/>
            <person name="Culley D."/>
            <person name="Daum C."/>
            <person name="Ezra D."/>
            <person name="Gonzalez J."/>
            <person name="Henrissat B."/>
            <person name="Kuo A."/>
            <person name="Liang C."/>
            <person name="Lipzen A."/>
            <person name="Lutzoni F."/>
            <person name="Magnuson J."/>
            <person name="Mondo S."/>
            <person name="Nolan M."/>
            <person name="Ohm R."/>
            <person name="Pangilinan J."/>
            <person name="Park H.-J."/>
            <person name="Ramirez L."/>
            <person name="Alfaro M."/>
            <person name="Sun H."/>
            <person name="Tritt A."/>
            <person name="Yoshinaga Y."/>
            <person name="Zwiers L.-H."/>
            <person name="Turgeon B."/>
            <person name="Goodwin S."/>
            <person name="Spatafora J."/>
            <person name="Crous P."/>
            <person name="Grigoriev I."/>
        </authorList>
    </citation>
    <scope>NUCLEOTIDE SEQUENCE</scope>
    <source>
        <strain evidence="1">CBS 260.36</strain>
    </source>
</reference>
<evidence type="ECO:0000313" key="2">
    <source>
        <dbReference type="Proteomes" id="UP000799439"/>
    </source>
</evidence>
<organism evidence="1 2">
    <name type="scientific">Myriangium duriaei CBS 260.36</name>
    <dbReference type="NCBI Taxonomy" id="1168546"/>
    <lineage>
        <taxon>Eukaryota</taxon>
        <taxon>Fungi</taxon>
        <taxon>Dikarya</taxon>
        <taxon>Ascomycota</taxon>
        <taxon>Pezizomycotina</taxon>
        <taxon>Dothideomycetes</taxon>
        <taxon>Dothideomycetidae</taxon>
        <taxon>Myriangiales</taxon>
        <taxon>Myriangiaceae</taxon>
        <taxon>Myriangium</taxon>
    </lineage>
</organism>
<keyword evidence="2" id="KW-1185">Reference proteome</keyword>
<dbReference type="AlphaFoldDB" id="A0A9P4J7F2"/>